<evidence type="ECO:0000313" key="4">
    <source>
        <dbReference type="Proteomes" id="UP000585614"/>
    </source>
</evidence>
<dbReference type="PROSITE" id="PS00134">
    <property type="entry name" value="TRYPSIN_HIS"/>
    <property type="match status" value="1"/>
</dbReference>
<dbReference type="SUPFAM" id="SSF50494">
    <property type="entry name" value="Trypsin-like serine proteases"/>
    <property type="match status" value="1"/>
</dbReference>
<dbReference type="PANTHER" id="PTHR24271:SF58">
    <property type="entry name" value="DUODENASE-1"/>
    <property type="match status" value="1"/>
</dbReference>
<proteinExistence type="predicted"/>
<dbReference type="Proteomes" id="UP000585614">
    <property type="component" value="Unassembled WGS sequence"/>
</dbReference>
<evidence type="ECO:0000256" key="1">
    <source>
        <dbReference type="ARBA" id="ARBA00023157"/>
    </source>
</evidence>
<evidence type="ECO:0000313" key="3">
    <source>
        <dbReference type="EMBL" id="KAF6351377.1"/>
    </source>
</evidence>
<dbReference type="PROSITE" id="PS50240">
    <property type="entry name" value="TRYPSIN_DOM"/>
    <property type="match status" value="1"/>
</dbReference>
<dbReference type="GO" id="GO:0006508">
    <property type="term" value="P:proteolysis"/>
    <property type="evidence" value="ECO:0007669"/>
    <property type="project" value="InterPro"/>
</dbReference>
<dbReference type="PRINTS" id="PR00722">
    <property type="entry name" value="CHYMOTRYPSIN"/>
</dbReference>
<dbReference type="FunFam" id="2.40.10.10:FF:000005">
    <property type="entry name" value="Serine protease 37"/>
    <property type="match status" value="1"/>
</dbReference>
<dbReference type="InterPro" id="IPR009003">
    <property type="entry name" value="Peptidase_S1_PA"/>
</dbReference>
<dbReference type="InterPro" id="IPR001314">
    <property type="entry name" value="Peptidase_S1A"/>
</dbReference>
<dbReference type="SMART" id="SM00020">
    <property type="entry name" value="Tryp_SPc"/>
    <property type="match status" value="1"/>
</dbReference>
<dbReference type="GO" id="GO:0005737">
    <property type="term" value="C:cytoplasm"/>
    <property type="evidence" value="ECO:0007669"/>
    <property type="project" value="TreeGrafter"/>
</dbReference>
<dbReference type="InterPro" id="IPR043504">
    <property type="entry name" value="Peptidase_S1_PA_chymotrypsin"/>
</dbReference>
<accession>A0A7J7XNU8</accession>
<comment type="caution">
    <text evidence="3">The sequence shown here is derived from an EMBL/GenBank/DDBJ whole genome shotgun (WGS) entry which is preliminary data.</text>
</comment>
<dbReference type="GO" id="GO:0004252">
    <property type="term" value="F:serine-type endopeptidase activity"/>
    <property type="evidence" value="ECO:0007669"/>
    <property type="project" value="InterPro"/>
</dbReference>
<dbReference type="InterPro" id="IPR001254">
    <property type="entry name" value="Trypsin_dom"/>
</dbReference>
<gene>
    <name evidence="3" type="ORF">mRhiFer1_006152</name>
</gene>
<evidence type="ECO:0000259" key="2">
    <source>
        <dbReference type="PROSITE" id="PS50240"/>
    </source>
</evidence>
<dbReference type="Gene3D" id="2.40.10.10">
    <property type="entry name" value="Trypsin-like serine proteases"/>
    <property type="match status" value="2"/>
</dbReference>
<dbReference type="AlphaFoldDB" id="A0A7J7XNU8"/>
<name>A0A7J7XNU8_RHIFE</name>
<feature type="domain" description="Peptidase S1" evidence="2">
    <location>
        <begin position="66"/>
        <end position="286"/>
    </location>
</feature>
<keyword evidence="1" id="KW-1015">Disulfide bond</keyword>
<dbReference type="InterPro" id="IPR018114">
    <property type="entry name" value="TRYPSIN_HIS"/>
</dbReference>
<dbReference type="CDD" id="cd00190">
    <property type="entry name" value="Tryp_SPc"/>
    <property type="match status" value="1"/>
</dbReference>
<dbReference type="Pfam" id="PF00089">
    <property type="entry name" value="Trypsin"/>
    <property type="match status" value="1"/>
</dbReference>
<dbReference type="PANTHER" id="PTHR24271">
    <property type="entry name" value="KALLIKREIN-RELATED"/>
    <property type="match status" value="1"/>
</dbReference>
<protein>
    <submittedName>
        <fullName evidence="3">Granzyme B</fullName>
    </submittedName>
</protein>
<sequence length="294" mass="33220">MKHYKTRGELQVPEPTCTSFLSRGLKDSTEEHQRSNLGSFPGKMWPFLLLLLLAFFLPPGVQTEEIIGGHEAKPHSRPYMAYIQFLNKGKKTCGGVLVRENFVLTAAHCSGSSTTVTLGAHNIKVKENTQQVIPVKTPIPHPKYNNITIENDIMLLQLEDKAKLNAAVRTIDLPGRRDKVKPGMVCSVAGWGRLGVNTPGPAKLHEVDLEIQRDEECISSNITTTHSRYVWGTRQRFSLLLRGTPGAPSYVERRPRALSPLETTGKPPRVYTRIKYFLPWIKRTMKRFKLRRPD</sequence>
<dbReference type="EMBL" id="JACAGC010000008">
    <property type="protein sequence ID" value="KAF6351377.1"/>
    <property type="molecule type" value="Genomic_DNA"/>
</dbReference>
<organism evidence="3 4">
    <name type="scientific">Rhinolophus ferrumequinum</name>
    <name type="common">Greater horseshoe bat</name>
    <dbReference type="NCBI Taxonomy" id="59479"/>
    <lineage>
        <taxon>Eukaryota</taxon>
        <taxon>Metazoa</taxon>
        <taxon>Chordata</taxon>
        <taxon>Craniata</taxon>
        <taxon>Vertebrata</taxon>
        <taxon>Euteleostomi</taxon>
        <taxon>Mammalia</taxon>
        <taxon>Eutheria</taxon>
        <taxon>Laurasiatheria</taxon>
        <taxon>Chiroptera</taxon>
        <taxon>Yinpterochiroptera</taxon>
        <taxon>Rhinolophoidea</taxon>
        <taxon>Rhinolophidae</taxon>
        <taxon>Rhinolophinae</taxon>
        <taxon>Rhinolophus</taxon>
    </lineage>
</organism>
<reference evidence="3 4" key="1">
    <citation type="journal article" date="2020" name="Nature">
        <title>Six reference-quality genomes reveal evolution of bat adaptations.</title>
        <authorList>
            <person name="Jebb D."/>
            <person name="Huang Z."/>
            <person name="Pippel M."/>
            <person name="Hughes G.M."/>
            <person name="Lavrichenko K."/>
            <person name="Devanna P."/>
            <person name="Winkler S."/>
            <person name="Jermiin L.S."/>
            <person name="Skirmuntt E.C."/>
            <person name="Katzourakis A."/>
            <person name="Burkitt-Gray L."/>
            <person name="Ray D.A."/>
            <person name="Sullivan K.A.M."/>
            <person name="Roscito J.G."/>
            <person name="Kirilenko B.M."/>
            <person name="Davalos L.M."/>
            <person name="Corthals A.P."/>
            <person name="Power M.L."/>
            <person name="Jones G."/>
            <person name="Ransome R.D."/>
            <person name="Dechmann D.K.N."/>
            <person name="Locatelli A.G."/>
            <person name="Puechmaille S.J."/>
            <person name="Fedrigo O."/>
            <person name="Jarvis E.D."/>
            <person name="Hiller M."/>
            <person name="Vernes S.C."/>
            <person name="Myers E.W."/>
            <person name="Teeling E.C."/>
        </authorList>
    </citation>
    <scope>NUCLEOTIDE SEQUENCE [LARGE SCALE GENOMIC DNA]</scope>
    <source>
        <strain evidence="3">MRhiFer1</strain>
        <tissue evidence="3">Lung</tissue>
    </source>
</reference>